<dbReference type="EC" id="2.3.-.-" evidence="4"/>
<comment type="caution">
    <text evidence="4">The sequence shown here is derived from an EMBL/GenBank/DDBJ whole genome shotgun (WGS) entry which is preliminary data.</text>
</comment>
<dbReference type="RefSeq" id="WP_390212892.1">
    <property type="nucleotide sequence ID" value="NZ_JBHLXJ010000013.1"/>
</dbReference>
<dbReference type="InterPro" id="IPR016181">
    <property type="entry name" value="Acyl_CoA_acyltransferase"/>
</dbReference>
<dbReference type="Pfam" id="PF00583">
    <property type="entry name" value="Acetyltransf_1"/>
    <property type="match status" value="1"/>
</dbReference>
<name>A0ABV6II59_9BURK</name>
<dbReference type="Gene3D" id="3.40.630.30">
    <property type="match status" value="1"/>
</dbReference>
<keyword evidence="5" id="KW-1185">Reference proteome</keyword>
<evidence type="ECO:0000256" key="1">
    <source>
        <dbReference type="ARBA" id="ARBA00022679"/>
    </source>
</evidence>
<dbReference type="EMBL" id="JBHLXJ010000013">
    <property type="protein sequence ID" value="MFC0350519.1"/>
    <property type="molecule type" value="Genomic_DNA"/>
</dbReference>
<dbReference type="Proteomes" id="UP001589844">
    <property type="component" value="Unassembled WGS sequence"/>
</dbReference>
<evidence type="ECO:0000313" key="4">
    <source>
        <dbReference type="EMBL" id="MFC0350519.1"/>
    </source>
</evidence>
<feature type="domain" description="N-acetyltransferase" evidence="3">
    <location>
        <begin position="4"/>
        <end position="144"/>
    </location>
</feature>
<gene>
    <name evidence="4" type="ORF">ACFFJH_11920</name>
</gene>
<keyword evidence="1 4" id="KW-0808">Transferase</keyword>
<proteinExistence type="predicted"/>
<reference evidence="4 5" key="1">
    <citation type="submission" date="2024-09" db="EMBL/GenBank/DDBJ databases">
        <authorList>
            <person name="Sun Q."/>
            <person name="Mori K."/>
        </authorList>
    </citation>
    <scope>NUCLEOTIDE SEQUENCE [LARGE SCALE GENOMIC DNA]</scope>
    <source>
        <strain evidence="4 5">CCM 8677</strain>
    </source>
</reference>
<dbReference type="InterPro" id="IPR000182">
    <property type="entry name" value="GNAT_dom"/>
</dbReference>
<sequence>MHNYVIRSATQDDSQELARLFTELGHPTTSTQILTHWPAWSQYGSQALVAAQDDGELLGVLALHSMIVLHRPKPIGRVSALVVDARLRGSGIGRALMAAAETILKEAGCGLIEITSHNRLVDAHAFYEHLAYDRTSIRLVKNLD</sequence>
<evidence type="ECO:0000313" key="5">
    <source>
        <dbReference type="Proteomes" id="UP001589844"/>
    </source>
</evidence>
<dbReference type="GO" id="GO:0016746">
    <property type="term" value="F:acyltransferase activity"/>
    <property type="evidence" value="ECO:0007669"/>
    <property type="project" value="UniProtKB-KW"/>
</dbReference>
<protein>
    <submittedName>
        <fullName evidence="4">GNAT family N-acetyltransferase</fullName>
        <ecNumber evidence="4">2.3.-.-</ecNumber>
    </submittedName>
</protein>
<dbReference type="PANTHER" id="PTHR43877:SF2">
    <property type="entry name" value="AMINOALKYLPHOSPHONATE N-ACETYLTRANSFERASE-RELATED"/>
    <property type="match status" value="1"/>
</dbReference>
<dbReference type="PROSITE" id="PS51186">
    <property type="entry name" value="GNAT"/>
    <property type="match status" value="1"/>
</dbReference>
<organism evidence="4 5">
    <name type="scientific">Undibacterium danionis</name>
    <dbReference type="NCBI Taxonomy" id="1812100"/>
    <lineage>
        <taxon>Bacteria</taxon>
        <taxon>Pseudomonadati</taxon>
        <taxon>Pseudomonadota</taxon>
        <taxon>Betaproteobacteria</taxon>
        <taxon>Burkholderiales</taxon>
        <taxon>Oxalobacteraceae</taxon>
        <taxon>Undibacterium</taxon>
    </lineage>
</organism>
<evidence type="ECO:0000256" key="2">
    <source>
        <dbReference type="ARBA" id="ARBA00023315"/>
    </source>
</evidence>
<dbReference type="CDD" id="cd04301">
    <property type="entry name" value="NAT_SF"/>
    <property type="match status" value="1"/>
</dbReference>
<dbReference type="PANTHER" id="PTHR43877">
    <property type="entry name" value="AMINOALKYLPHOSPHONATE N-ACETYLTRANSFERASE-RELATED-RELATED"/>
    <property type="match status" value="1"/>
</dbReference>
<dbReference type="InterPro" id="IPR050832">
    <property type="entry name" value="Bact_Acetyltransf"/>
</dbReference>
<keyword evidence="2 4" id="KW-0012">Acyltransferase</keyword>
<dbReference type="SUPFAM" id="SSF55729">
    <property type="entry name" value="Acyl-CoA N-acyltransferases (Nat)"/>
    <property type="match status" value="1"/>
</dbReference>
<accession>A0ABV6II59</accession>
<evidence type="ECO:0000259" key="3">
    <source>
        <dbReference type="PROSITE" id="PS51186"/>
    </source>
</evidence>